<feature type="compositionally biased region" description="Polar residues" evidence="2">
    <location>
        <begin position="77"/>
        <end position="89"/>
    </location>
</feature>
<keyword evidence="1" id="KW-0040">ANK repeat</keyword>
<dbReference type="PANTHER" id="PTHR24120">
    <property type="entry name" value="GH07239P"/>
    <property type="match status" value="1"/>
</dbReference>
<dbReference type="HOGENOM" id="CLU_525995_0_0_1"/>
<dbReference type="SUPFAM" id="SSF48403">
    <property type="entry name" value="Ankyrin repeat"/>
    <property type="match status" value="1"/>
</dbReference>
<dbReference type="SMART" id="SM00248">
    <property type="entry name" value="ANK"/>
    <property type="match status" value="3"/>
</dbReference>
<dbReference type="EMBL" id="KN822974">
    <property type="protein sequence ID" value="KIO30227.1"/>
    <property type="molecule type" value="Genomic_DNA"/>
</dbReference>
<gene>
    <name evidence="3" type="ORF">M407DRAFT_5745</name>
</gene>
<dbReference type="AlphaFoldDB" id="A0A0C3M934"/>
<evidence type="ECO:0000256" key="2">
    <source>
        <dbReference type="SAM" id="MobiDB-lite"/>
    </source>
</evidence>
<protein>
    <submittedName>
        <fullName evidence="3">Uncharacterized protein</fullName>
    </submittedName>
</protein>
<keyword evidence="4" id="KW-1185">Reference proteome</keyword>
<accession>A0A0C3M934</accession>
<evidence type="ECO:0000313" key="4">
    <source>
        <dbReference type="Proteomes" id="UP000054248"/>
    </source>
</evidence>
<dbReference type="Pfam" id="PF13857">
    <property type="entry name" value="Ank_5"/>
    <property type="match status" value="1"/>
</dbReference>
<feature type="repeat" description="ANK" evidence="1">
    <location>
        <begin position="461"/>
        <end position="494"/>
    </location>
</feature>
<feature type="repeat" description="ANK" evidence="1">
    <location>
        <begin position="414"/>
        <end position="446"/>
    </location>
</feature>
<feature type="region of interest" description="Disordered" evidence="2">
    <location>
        <begin position="58"/>
        <end position="90"/>
    </location>
</feature>
<feature type="compositionally biased region" description="Basic and acidic residues" evidence="2">
    <location>
        <begin position="62"/>
        <end position="76"/>
    </location>
</feature>
<organism evidence="3 4">
    <name type="scientific">Tulasnella calospora MUT 4182</name>
    <dbReference type="NCBI Taxonomy" id="1051891"/>
    <lineage>
        <taxon>Eukaryota</taxon>
        <taxon>Fungi</taxon>
        <taxon>Dikarya</taxon>
        <taxon>Basidiomycota</taxon>
        <taxon>Agaricomycotina</taxon>
        <taxon>Agaricomycetes</taxon>
        <taxon>Cantharellales</taxon>
        <taxon>Tulasnellaceae</taxon>
        <taxon>Tulasnella</taxon>
    </lineage>
</organism>
<dbReference type="OrthoDB" id="10057496at2759"/>
<sequence length="518" mass="56863">MTFWNIETRLTWLTAIIYFNEGTRSNYEQTPHLGVGTLVNTEPWLWVVLAVPDNIGSAGKSGQHERKVGKIRETVETHPSSTTDGNANNGIAKHRRQNQLQIRGWALVPTKSGQLKNPLAEFKRKTHLRSIPMLLDPSEIVGVLLRHCVWESTKGGKGYGSSREQEIPRARMSHERELQVVPETGLSAASPIDSSQDSDDEFQYPGAEPLDHPLAETATPTTAHEVHDDANTQVAEEEDEDEEFRYPGAETPPAPASPTFQPEPVISPPFDPLVISQEPSTLEPLPPRVQLGPSSAQLETVAKAATSGDLEELQTLFRTIIEETGCESFVLANDHAPRTGLTVLHHAASRGYLAIVQWRPFFVVVENCGAMTDLEDKEGETALHKASLNGHISVLKYLLSLEIEKADVHAQDADGWTALHNACSKGYLDIVRFLCESAGAADVPPHDADSGVRGVDRKSRGGWTPLMNAASKGHLPVVRYLLTKQNADPLVRNNWGETAYDAAAAVFEVWICEVCQLL</sequence>
<dbReference type="PANTHER" id="PTHR24120:SF4">
    <property type="entry name" value="GH07239P"/>
    <property type="match status" value="1"/>
</dbReference>
<dbReference type="InterPro" id="IPR002110">
    <property type="entry name" value="Ankyrin_rpt"/>
</dbReference>
<reference evidence="3 4" key="1">
    <citation type="submission" date="2014-04" db="EMBL/GenBank/DDBJ databases">
        <authorList>
            <consortium name="DOE Joint Genome Institute"/>
            <person name="Kuo A."/>
            <person name="Girlanda M."/>
            <person name="Perotto S."/>
            <person name="Kohler A."/>
            <person name="Nagy L.G."/>
            <person name="Floudas D."/>
            <person name="Copeland A."/>
            <person name="Barry K.W."/>
            <person name="Cichocki N."/>
            <person name="Veneault-Fourrey C."/>
            <person name="LaButti K."/>
            <person name="Lindquist E.A."/>
            <person name="Lipzen A."/>
            <person name="Lundell T."/>
            <person name="Morin E."/>
            <person name="Murat C."/>
            <person name="Sun H."/>
            <person name="Tunlid A."/>
            <person name="Henrissat B."/>
            <person name="Grigoriev I.V."/>
            <person name="Hibbett D.S."/>
            <person name="Martin F."/>
            <person name="Nordberg H.P."/>
            <person name="Cantor M.N."/>
            <person name="Hua S.X."/>
        </authorList>
    </citation>
    <scope>NUCLEOTIDE SEQUENCE [LARGE SCALE GENOMIC DNA]</scope>
    <source>
        <strain evidence="3 4">MUT 4182</strain>
    </source>
</reference>
<dbReference type="PROSITE" id="PS50297">
    <property type="entry name" value="ANK_REP_REGION"/>
    <property type="match status" value="3"/>
</dbReference>
<proteinExistence type="predicted"/>
<dbReference type="Gene3D" id="1.25.40.20">
    <property type="entry name" value="Ankyrin repeat-containing domain"/>
    <property type="match status" value="2"/>
</dbReference>
<reference evidence="4" key="2">
    <citation type="submission" date="2015-01" db="EMBL/GenBank/DDBJ databases">
        <title>Evolutionary Origins and Diversification of the Mycorrhizal Mutualists.</title>
        <authorList>
            <consortium name="DOE Joint Genome Institute"/>
            <consortium name="Mycorrhizal Genomics Consortium"/>
            <person name="Kohler A."/>
            <person name="Kuo A."/>
            <person name="Nagy L.G."/>
            <person name="Floudas D."/>
            <person name="Copeland A."/>
            <person name="Barry K.W."/>
            <person name="Cichocki N."/>
            <person name="Veneault-Fourrey C."/>
            <person name="LaButti K."/>
            <person name="Lindquist E.A."/>
            <person name="Lipzen A."/>
            <person name="Lundell T."/>
            <person name="Morin E."/>
            <person name="Murat C."/>
            <person name="Riley R."/>
            <person name="Ohm R."/>
            <person name="Sun H."/>
            <person name="Tunlid A."/>
            <person name="Henrissat B."/>
            <person name="Grigoriev I.V."/>
            <person name="Hibbett D.S."/>
            <person name="Martin F."/>
        </authorList>
    </citation>
    <scope>NUCLEOTIDE SEQUENCE [LARGE SCALE GENOMIC DNA]</scope>
    <source>
        <strain evidence="4">MUT 4182</strain>
    </source>
</reference>
<dbReference type="Pfam" id="PF12796">
    <property type="entry name" value="Ank_2"/>
    <property type="match status" value="1"/>
</dbReference>
<dbReference type="PROSITE" id="PS50088">
    <property type="entry name" value="ANK_REPEAT"/>
    <property type="match status" value="3"/>
</dbReference>
<feature type="region of interest" description="Disordered" evidence="2">
    <location>
        <begin position="228"/>
        <end position="265"/>
    </location>
</feature>
<dbReference type="Proteomes" id="UP000054248">
    <property type="component" value="Unassembled WGS sequence"/>
</dbReference>
<evidence type="ECO:0000313" key="3">
    <source>
        <dbReference type="EMBL" id="KIO30227.1"/>
    </source>
</evidence>
<feature type="repeat" description="ANK" evidence="1">
    <location>
        <begin position="378"/>
        <end position="400"/>
    </location>
</feature>
<dbReference type="InterPro" id="IPR036770">
    <property type="entry name" value="Ankyrin_rpt-contain_sf"/>
</dbReference>
<dbReference type="STRING" id="1051891.A0A0C3M934"/>
<evidence type="ECO:0000256" key="1">
    <source>
        <dbReference type="PROSITE-ProRule" id="PRU00023"/>
    </source>
</evidence>
<feature type="compositionally biased region" description="Basic and acidic residues" evidence="2">
    <location>
        <begin position="163"/>
        <end position="178"/>
    </location>
</feature>
<name>A0A0C3M934_9AGAM</name>
<feature type="region of interest" description="Disordered" evidence="2">
    <location>
        <begin position="154"/>
        <end position="214"/>
    </location>
</feature>